<accession>A0AAE1S6P1</accession>
<name>A0AAE1S6P1_9SOLA</name>
<protein>
    <recommendedName>
        <fullName evidence="2">DUF7610 domain-containing protein</fullName>
    </recommendedName>
</protein>
<sequence length="207" mass="23177">MTKRYGILRKKLEKLETDLNLFFSFPQDTATHEILSHGIEQQLEFLNHLLAAEIASSPSKPRHLKHIARRLNELQTAFRHWDDYHSQQQQQQSAGNINEDAASVCSCSESCLNDDGEAAVERDFEGSTVNYDVPEGDSPVVEMDDIKGVEKDEEVDGEEKGMLGINGRYFGILGCGIMIGAVCMAFVMVRFSDCFLDIQPLSFVTPT</sequence>
<feature type="domain" description="DUF7610" evidence="2">
    <location>
        <begin position="8"/>
        <end position="84"/>
    </location>
</feature>
<evidence type="ECO:0000256" key="1">
    <source>
        <dbReference type="SAM" id="Phobius"/>
    </source>
</evidence>
<evidence type="ECO:0000313" key="3">
    <source>
        <dbReference type="EMBL" id="KAK4363471.1"/>
    </source>
</evidence>
<organism evidence="3 4">
    <name type="scientific">Anisodus tanguticus</name>
    <dbReference type="NCBI Taxonomy" id="243964"/>
    <lineage>
        <taxon>Eukaryota</taxon>
        <taxon>Viridiplantae</taxon>
        <taxon>Streptophyta</taxon>
        <taxon>Embryophyta</taxon>
        <taxon>Tracheophyta</taxon>
        <taxon>Spermatophyta</taxon>
        <taxon>Magnoliopsida</taxon>
        <taxon>eudicotyledons</taxon>
        <taxon>Gunneridae</taxon>
        <taxon>Pentapetalae</taxon>
        <taxon>asterids</taxon>
        <taxon>lamiids</taxon>
        <taxon>Solanales</taxon>
        <taxon>Solanaceae</taxon>
        <taxon>Solanoideae</taxon>
        <taxon>Hyoscyameae</taxon>
        <taxon>Anisodus</taxon>
    </lineage>
</organism>
<keyword evidence="1" id="KW-1133">Transmembrane helix</keyword>
<keyword evidence="1" id="KW-0812">Transmembrane</keyword>
<dbReference type="Pfam" id="PF24583">
    <property type="entry name" value="DUF7610"/>
    <property type="match status" value="1"/>
</dbReference>
<feature type="transmembrane region" description="Helical" evidence="1">
    <location>
        <begin position="169"/>
        <end position="191"/>
    </location>
</feature>
<keyword evidence="1" id="KW-0472">Membrane</keyword>
<dbReference type="Proteomes" id="UP001291623">
    <property type="component" value="Unassembled WGS sequence"/>
</dbReference>
<gene>
    <name evidence="3" type="ORF">RND71_018712</name>
</gene>
<proteinExistence type="predicted"/>
<evidence type="ECO:0000313" key="4">
    <source>
        <dbReference type="Proteomes" id="UP001291623"/>
    </source>
</evidence>
<keyword evidence="4" id="KW-1185">Reference proteome</keyword>
<reference evidence="3" key="1">
    <citation type="submission" date="2023-12" db="EMBL/GenBank/DDBJ databases">
        <title>Genome assembly of Anisodus tanguticus.</title>
        <authorList>
            <person name="Wang Y.-J."/>
        </authorList>
    </citation>
    <scope>NUCLEOTIDE SEQUENCE</scope>
    <source>
        <strain evidence="3">KB-2021</strain>
        <tissue evidence="3">Leaf</tissue>
    </source>
</reference>
<evidence type="ECO:0000259" key="2">
    <source>
        <dbReference type="Pfam" id="PF24583"/>
    </source>
</evidence>
<comment type="caution">
    <text evidence="3">The sequence shown here is derived from an EMBL/GenBank/DDBJ whole genome shotgun (WGS) entry which is preliminary data.</text>
</comment>
<dbReference type="InterPro" id="IPR056029">
    <property type="entry name" value="DUF7610"/>
</dbReference>
<dbReference type="EMBL" id="JAVYJV010000009">
    <property type="protein sequence ID" value="KAK4363471.1"/>
    <property type="molecule type" value="Genomic_DNA"/>
</dbReference>
<dbReference type="AlphaFoldDB" id="A0AAE1S6P1"/>